<evidence type="ECO:0000313" key="2">
    <source>
        <dbReference type="Proteomes" id="UP001497535"/>
    </source>
</evidence>
<reference evidence="1" key="1">
    <citation type="submission" date="2023-11" db="EMBL/GenBank/DDBJ databases">
        <authorList>
            <person name="Poullet M."/>
        </authorList>
    </citation>
    <scope>NUCLEOTIDE SEQUENCE</scope>
    <source>
        <strain evidence="1">E1834</strain>
    </source>
</reference>
<sequence length="137" mass="14454">MHCRSTQTAEHLACIFGIGTLFILCNPDKVRSVKDTNKIGHQCQRWPMTVACGYGRSLPTNRLISAAQRHHHDFGGTEFLPLLLMNMCSGAEGGGGGCDGGGDGAGGSACGTILINKRLNPGKTQLACRLLVIASRS</sequence>
<gene>
    <name evidence="1" type="ORF">MENTE1834_LOCUS2055</name>
</gene>
<organism evidence="1 2">
    <name type="scientific">Meloidogyne enterolobii</name>
    <name type="common">Root-knot nematode worm</name>
    <name type="synonym">Meloidogyne mayaguensis</name>
    <dbReference type="NCBI Taxonomy" id="390850"/>
    <lineage>
        <taxon>Eukaryota</taxon>
        <taxon>Metazoa</taxon>
        <taxon>Ecdysozoa</taxon>
        <taxon>Nematoda</taxon>
        <taxon>Chromadorea</taxon>
        <taxon>Rhabditida</taxon>
        <taxon>Tylenchina</taxon>
        <taxon>Tylenchomorpha</taxon>
        <taxon>Tylenchoidea</taxon>
        <taxon>Meloidogynidae</taxon>
        <taxon>Meloidogyninae</taxon>
        <taxon>Meloidogyne</taxon>
    </lineage>
</organism>
<proteinExistence type="predicted"/>
<dbReference type="EMBL" id="CAVMJV010000002">
    <property type="protein sequence ID" value="CAK5012208.1"/>
    <property type="molecule type" value="Genomic_DNA"/>
</dbReference>
<name>A0ACB0XQ04_MELEN</name>
<accession>A0ACB0XQ04</accession>
<comment type="caution">
    <text evidence="1">The sequence shown here is derived from an EMBL/GenBank/DDBJ whole genome shotgun (WGS) entry which is preliminary data.</text>
</comment>
<keyword evidence="2" id="KW-1185">Reference proteome</keyword>
<evidence type="ECO:0000313" key="1">
    <source>
        <dbReference type="EMBL" id="CAK5012208.1"/>
    </source>
</evidence>
<dbReference type="Proteomes" id="UP001497535">
    <property type="component" value="Unassembled WGS sequence"/>
</dbReference>
<protein>
    <submittedName>
        <fullName evidence="1">Uncharacterized protein</fullName>
    </submittedName>
</protein>